<accession>A0A1D7TJP6</accession>
<evidence type="ECO:0000313" key="4">
    <source>
        <dbReference type="EMBL" id="AOO65221.1"/>
    </source>
</evidence>
<feature type="coiled-coil region" evidence="1">
    <location>
        <begin position="476"/>
        <end position="503"/>
    </location>
</feature>
<dbReference type="KEGG" id="shal:SHALO_1446"/>
<dbReference type="PATRIC" id="fig|1193502.14.peg.1465"/>
<sequence>MGLFDKIKGTHTDEAKQNDGGTSEFKSIVIDTTNVIKEVKNVAIANHLKVTDLTFTLLRTTTYYSDEKSENNEMNEDELKLLHDDGFLLNPNLKLTQHYRIEIYKIDDQEDDHTPLPDITLSGNKSLTKIIAMVAKSNDVRFTPKLEEKMIEDIQIKKIKAGILVGIRDQNMHKEVKKIVANIRVNGIIDQNQTFVVCQGVDEIPCVNDDLIFHYKKKINAKSSDGKVDYSKRGFVLAVDKDECIIEYIKPQVGMPGRNCRGAFIPVKEPRKANDAPILITPNLTKKESETSIKYIANRGGYVNFDKGTYDIQDQMEINEISFKSTGSIDASLGSNIKINIKEKDILKDAIGAGMSVETTEVHVDGNIGSGAKIKAKIAEIGGQTHQSSYIEADKIIIAVHRGEANGIDVEIDRLEGGKVVGDTVHVKHMIGGEIIAKIVKIDNLMSNAKITASEILEVTELKGTNNKFIIDPSVTKEFNELIESINKKIEKLEEELKAFPRQLSSKKEFIDKNKPMAEMVKEKIMELKRTGVEPPMTLFAKIKDFQEKVIDYNTFLQTFKDKKEELQEYREELNRVQNKVFSAKIINHSAWKEFNEVRFRLIYPPKDVTYNPKEREIAREITLKDMGTGEHRVMRSTEYSNK</sequence>
<dbReference type="Pfam" id="PF20250">
    <property type="entry name" value="FapA_N"/>
    <property type="match status" value="1"/>
</dbReference>
<feature type="region of interest" description="Disordered" evidence="2">
    <location>
        <begin position="1"/>
        <end position="21"/>
    </location>
</feature>
<evidence type="ECO:0000256" key="2">
    <source>
        <dbReference type="SAM" id="MobiDB-lite"/>
    </source>
</evidence>
<keyword evidence="1" id="KW-0175">Coiled coil</keyword>
<evidence type="ECO:0000313" key="5">
    <source>
        <dbReference type="Proteomes" id="UP000094609"/>
    </source>
</evidence>
<dbReference type="InterPro" id="IPR046866">
    <property type="entry name" value="FapA_N"/>
</dbReference>
<reference evidence="5" key="1">
    <citation type="submission" date="2016-08" db="EMBL/GenBank/DDBJ databases">
        <title>Complete genome sequence of the organohalide-respiring Epsilonproteobacterium Sulfurospirillum halorespirans.</title>
        <authorList>
            <person name="Goris T."/>
            <person name="Zimmermann J."/>
            <person name="Schenz B."/>
            <person name="Lemos M."/>
            <person name="Hackermueller J."/>
            <person name="Diekert G."/>
        </authorList>
    </citation>
    <scope>NUCLEOTIDE SEQUENCE [LARGE SCALE GENOMIC DNA]</scope>
    <source>
        <strain>DSM 13726</strain>
        <strain evidence="5">PCE-M2</strain>
    </source>
</reference>
<dbReference type="EMBL" id="CP017111">
    <property type="protein sequence ID" value="AOO65221.1"/>
    <property type="molecule type" value="Genomic_DNA"/>
</dbReference>
<dbReference type="AlphaFoldDB" id="A0A1D7TJP6"/>
<keyword evidence="5" id="KW-1185">Reference proteome</keyword>
<evidence type="ECO:0000259" key="3">
    <source>
        <dbReference type="Pfam" id="PF20250"/>
    </source>
</evidence>
<proteinExistence type="predicted"/>
<feature type="domain" description="Flagellar Assembly Protein A N-terminal region" evidence="3">
    <location>
        <begin position="151"/>
        <end position="307"/>
    </location>
</feature>
<feature type="coiled-coil region" evidence="1">
    <location>
        <begin position="553"/>
        <end position="587"/>
    </location>
</feature>
<gene>
    <name evidence="4" type="ORF">SHALO_1446</name>
</gene>
<dbReference type="Proteomes" id="UP000094609">
    <property type="component" value="Chromosome"/>
</dbReference>
<evidence type="ECO:0000256" key="1">
    <source>
        <dbReference type="SAM" id="Coils"/>
    </source>
</evidence>
<organism evidence="4 5">
    <name type="scientific">Sulfurospirillum halorespirans DSM 13726</name>
    <dbReference type="NCBI Taxonomy" id="1193502"/>
    <lineage>
        <taxon>Bacteria</taxon>
        <taxon>Pseudomonadati</taxon>
        <taxon>Campylobacterota</taxon>
        <taxon>Epsilonproteobacteria</taxon>
        <taxon>Campylobacterales</taxon>
        <taxon>Sulfurospirillaceae</taxon>
        <taxon>Sulfurospirillum</taxon>
    </lineage>
</organism>
<dbReference type="RefSeq" id="WP_084010809.1">
    <property type="nucleotide sequence ID" value="NZ_CP017111.1"/>
</dbReference>
<protein>
    <recommendedName>
        <fullName evidence="3">Flagellar Assembly Protein A N-terminal region domain-containing protein</fullName>
    </recommendedName>
</protein>
<dbReference type="STRING" id="1193502.SHALO_1446"/>
<feature type="compositionally biased region" description="Basic and acidic residues" evidence="2">
    <location>
        <begin position="1"/>
        <end position="17"/>
    </location>
</feature>
<name>A0A1D7TJP6_9BACT</name>